<sequence length="149" mass="16424">MSTMAGSIEGKSRRLRPAMVSLRLQVLDFVHDYIARWRHSPSLGEIAAAVGVRRQYAHQIVGNLTASGLLIKIPGPRGLRLPQQRDEAVQLLRSLGWSVDDRAHEATNRRLMEGPAIDYAPTLAGRRGNSSNGDYERGGIRRISGGWQG</sequence>
<keyword evidence="2" id="KW-1185">Reference proteome</keyword>
<proteinExistence type="predicted"/>
<dbReference type="Proteomes" id="UP001218231">
    <property type="component" value="Chromosome"/>
</dbReference>
<evidence type="ECO:0000313" key="2">
    <source>
        <dbReference type="Proteomes" id="UP001218231"/>
    </source>
</evidence>
<reference evidence="1 2" key="1">
    <citation type="submission" date="2023-02" db="EMBL/GenBank/DDBJ databases">
        <title>Genome sequence of Novosphingobium humi KACC 19094.</title>
        <authorList>
            <person name="Kim S."/>
            <person name="Heo J."/>
            <person name="Kwon S.-W."/>
        </authorList>
    </citation>
    <scope>NUCLEOTIDE SEQUENCE [LARGE SCALE GENOMIC DNA]</scope>
    <source>
        <strain evidence="1 2">KACC 19094</strain>
    </source>
</reference>
<protein>
    <recommendedName>
        <fullName evidence="3">LexA DNA binding domain-containing protein</fullName>
    </recommendedName>
</protein>
<dbReference type="SUPFAM" id="SSF46785">
    <property type="entry name" value="Winged helix' DNA-binding domain"/>
    <property type="match status" value="1"/>
</dbReference>
<dbReference type="Gene3D" id="1.10.10.10">
    <property type="entry name" value="Winged helix-like DNA-binding domain superfamily/Winged helix DNA-binding domain"/>
    <property type="match status" value="1"/>
</dbReference>
<name>A0ABY7TZE5_9SPHN</name>
<evidence type="ECO:0008006" key="3">
    <source>
        <dbReference type="Google" id="ProtNLM"/>
    </source>
</evidence>
<dbReference type="InterPro" id="IPR036388">
    <property type="entry name" value="WH-like_DNA-bd_sf"/>
</dbReference>
<dbReference type="RefSeq" id="WP_273618959.1">
    <property type="nucleotide sequence ID" value="NZ_CP117417.1"/>
</dbReference>
<evidence type="ECO:0000313" key="1">
    <source>
        <dbReference type="EMBL" id="WCT78649.1"/>
    </source>
</evidence>
<dbReference type="EMBL" id="CP117417">
    <property type="protein sequence ID" value="WCT78649.1"/>
    <property type="molecule type" value="Genomic_DNA"/>
</dbReference>
<organism evidence="1 2">
    <name type="scientific">Novosphingobium humi</name>
    <dbReference type="NCBI Taxonomy" id="2282397"/>
    <lineage>
        <taxon>Bacteria</taxon>
        <taxon>Pseudomonadati</taxon>
        <taxon>Pseudomonadota</taxon>
        <taxon>Alphaproteobacteria</taxon>
        <taxon>Sphingomonadales</taxon>
        <taxon>Sphingomonadaceae</taxon>
        <taxon>Novosphingobium</taxon>
    </lineage>
</organism>
<dbReference type="InterPro" id="IPR036390">
    <property type="entry name" value="WH_DNA-bd_sf"/>
</dbReference>
<accession>A0ABY7TZE5</accession>
<gene>
    <name evidence="1" type="ORF">PQ457_06715</name>
</gene>